<dbReference type="AlphaFoldDB" id="A0A087E866"/>
<dbReference type="PROSITE" id="PS50949">
    <property type="entry name" value="HTH_GNTR"/>
    <property type="match status" value="1"/>
</dbReference>
<organism evidence="5 6">
    <name type="scientific">Bifidobacterium subtile</name>
    <dbReference type="NCBI Taxonomy" id="77635"/>
    <lineage>
        <taxon>Bacteria</taxon>
        <taxon>Bacillati</taxon>
        <taxon>Actinomycetota</taxon>
        <taxon>Actinomycetes</taxon>
        <taxon>Bifidobacteriales</taxon>
        <taxon>Bifidobacteriaceae</taxon>
        <taxon>Bifidobacterium</taxon>
    </lineage>
</organism>
<dbReference type="SMART" id="SM00345">
    <property type="entry name" value="HTH_GNTR"/>
    <property type="match status" value="1"/>
</dbReference>
<reference evidence="5 6" key="1">
    <citation type="submission" date="2014-03" db="EMBL/GenBank/DDBJ databases">
        <title>Genomics of Bifidobacteria.</title>
        <authorList>
            <person name="Ventura M."/>
            <person name="Milani C."/>
            <person name="Lugli G.A."/>
        </authorList>
    </citation>
    <scope>NUCLEOTIDE SEQUENCE [LARGE SCALE GENOMIC DNA]</scope>
    <source>
        <strain evidence="5 6">LMG 11597</strain>
    </source>
</reference>
<dbReference type="InterPro" id="IPR036388">
    <property type="entry name" value="WH-like_DNA-bd_sf"/>
</dbReference>
<accession>A0A087E866</accession>
<proteinExistence type="predicted"/>
<dbReference type="InterPro" id="IPR011663">
    <property type="entry name" value="UTRA"/>
</dbReference>
<dbReference type="GO" id="GO:0045892">
    <property type="term" value="P:negative regulation of DNA-templated transcription"/>
    <property type="evidence" value="ECO:0007669"/>
    <property type="project" value="TreeGrafter"/>
</dbReference>
<gene>
    <name evidence="5" type="ORF">BISU_0443</name>
</gene>
<dbReference type="SUPFAM" id="SSF46785">
    <property type="entry name" value="Winged helix' DNA-binding domain"/>
    <property type="match status" value="1"/>
</dbReference>
<dbReference type="OrthoDB" id="8584262at2"/>
<dbReference type="InterPro" id="IPR050679">
    <property type="entry name" value="Bact_HTH_transcr_reg"/>
</dbReference>
<dbReference type="RefSeq" id="WP_024463279.1">
    <property type="nucleotide sequence ID" value="NZ_CP062939.1"/>
</dbReference>
<dbReference type="SUPFAM" id="SSF64288">
    <property type="entry name" value="Chorismate lyase-like"/>
    <property type="match status" value="1"/>
</dbReference>
<evidence type="ECO:0000256" key="1">
    <source>
        <dbReference type="ARBA" id="ARBA00023015"/>
    </source>
</evidence>
<dbReference type="eggNOG" id="COG2188">
    <property type="taxonomic scope" value="Bacteria"/>
</dbReference>
<evidence type="ECO:0000313" key="5">
    <source>
        <dbReference type="EMBL" id="KFJ03967.1"/>
    </source>
</evidence>
<dbReference type="InterPro" id="IPR036390">
    <property type="entry name" value="WH_DNA-bd_sf"/>
</dbReference>
<comment type="caution">
    <text evidence="5">The sequence shown here is derived from an EMBL/GenBank/DDBJ whole genome shotgun (WGS) entry which is preliminary data.</text>
</comment>
<keyword evidence="6" id="KW-1185">Reference proteome</keyword>
<dbReference type="Gene3D" id="3.40.1410.10">
    <property type="entry name" value="Chorismate lyase-like"/>
    <property type="match status" value="1"/>
</dbReference>
<feature type="domain" description="HTH gntR-type" evidence="4">
    <location>
        <begin position="5"/>
        <end position="71"/>
    </location>
</feature>
<dbReference type="InterPro" id="IPR028978">
    <property type="entry name" value="Chorismate_lyase_/UTRA_dom_sf"/>
</dbReference>
<dbReference type="Pfam" id="PF00392">
    <property type="entry name" value="GntR"/>
    <property type="match status" value="1"/>
</dbReference>
<dbReference type="InterPro" id="IPR000524">
    <property type="entry name" value="Tscrpt_reg_HTH_GntR"/>
</dbReference>
<dbReference type="PANTHER" id="PTHR44846:SF1">
    <property type="entry name" value="MANNOSYL-D-GLYCERATE TRANSPORT_METABOLISM SYSTEM REPRESSOR MNGR-RELATED"/>
    <property type="match status" value="1"/>
</dbReference>
<evidence type="ECO:0000256" key="3">
    <source>
        <dbReference type="ARBA" id="ARBA00023163"/>
    </source>
</evidence>
<dbReference type="PRINTS" id="PR00035">
    <property type="entry name" value="HTHGNTR"/>
</dbReference>
<protein>
    <submittedName>
        <fullName evidence="5">UbiC transcription regulator-associated domain protein</fullName>
    </submittedName>
</protein>
<dbReference type="Gene3D" id="1.10.10.10">
    <property type="entry name" value="Winged helix-like DNA-binding domain superfamily/Winged helix DNA-binding domain"/>
    <property type="match status" value="1"/>
</dbReference>
<keyword evidence="2" id="KW-0238">DNA-binding</keyword>
<evidence type="ECO:0000259" key="4">
    <source>
        <dbReference type="PROSITE" id="PS50949"/>
    </source>
</evidence>
<name>A0A087E866_9BIFI</name>
<dbReference type="EMBL" id="JGZR01000006">
    <property type="protein sequence ID" value="KFJ03967.1"/>
    <property type="molecule type" value="Genomic_DNA"/>
</dbReference>
<evidence type="ECO:0000256" key="2">
    <source>
        <dbReference type="ARBA" id="ARBA00023125"/>
    </source>
</evidence>
<dbReference type="STRING" id="77635.BISU_0443"/>
<dbReference type="Proteomes" id="UP000029055">
    <property type="component" value="Unassembled WGS sequence"/>
</dbReference>
<dbReference type="GO" id="GO:0003700">
    <property type="term" value="F:DNA-binding transcription factor activity"/>
    <property type="evidence" value="ECO:0007669"/>
    <property type="project" value="InterPro"/>
</dbReference>
<dbReference type="Pfam" id="PF07702">
    <property type="entry name" value="UTRA"/>
    <property type="match status" value="1"/>
</dbReference>
<dbReference type="GO" id="GO:0003677">
    <property type="term" value="F:DNA binding"/>
    <property type="evidence" value="ECO:0007669"/>
    <property type="project" value="UniProtKB-KW"/>
</dbReference>
<keyword evidence="3" id="KW-0804">Transcription</keyword>
<evidence type="ECO:0000313" key="6">
    <source>
        <dbReference type="Proteomes" id="UP000029055"/>
    </source>
</evidence>
<dbReference type="PANTHER" id="PTHR44846">
    <property type="entry name" value="MANNOSYL-D-GLYCERATE TRANSPORT/METABOLISM SYSTEM REPRESSOR MNGR-RELATED"/>
    <property type="match status" value="1"/>
</dbReference>
<keyword evidence="1" id="KW-0805">Transcription regulation</keyword>
<dbReference type="CDD" id="cd07377">
    <property type="entry name" value="WHTH_GntR"/>
    <property type="match status" value="1"/>
</dbReference>
<dbReference type="SMART" id="SM00866">
    <property type="entry name" value="UTRA"/>
    <property type="match status" value="1"/>
</dbReference>
<sequence length="248" mass="28016">MIDGIPKYVTVRDNLRERMRSMDPGERLPSESDLCEQYRVSRITLRHAVEDLIQEGLLVRRQGRGTFRTEGGPNTEHEVISDHILGFYRQQHDLGNVVRTKVVGNELVSDPEVANRLGLADDASLIRIERLRYVGSNLKQHVVTFLPATRFSKVLREDFSNGSLYAFLESQYAVRLVENEIVVRLQPIHDDIAGYFGVDDGTPVLAMDSTVFDEFGSIIAFGVALHPPRDAEVRFVIRAQKDVGPVQE</sequence>